<protein>
    <recommendedName>
        <fullName evidence="1">FRG domain-containing protein</fullName>
    </recommendedName>
</protein>
<proteinExistence type="predicted"/>
<dbReference type="AlphaFoldDB" id="A0A0G3BQ37"/>
<dbReference type="SMART" id="SM00901">
    <property type="entry name" value="FRG"/>
    <property type="match status" value="1"/>
</dbReference>
<accession>A0A0G3BQ37</accession>
<feature type="domain" description="FRG" evidence="1">
    <location>
        <begin position="18"/>
        <end position="121"/>
    </location>
</feature>
<dbReference type="PATRIC" id="fig|413882.6.peg.5057"/>
<evidence type="ECO:0000313" key="3">
    <source>
        <dbReference type="Proteomes" id="UP000035352"/>
    </source>
</evidence>
<dbReference type="OrthoDB" id="9816036at2"/>
<keyword evidence="3" id="KW-1185">Reference proteome</keyword>
<dbReference type="RefSeq" id="WP_047196666.1">
    <property type="nucleotide sequence ID" value="NZ_CP011371.1"/>
</dbReference>
<dbReference type="EMBL" id="CP011371">
    <property type="protein sequence ID" value="AKJ31539.1"/>
    <property type="molecule type" value="Genomic_DNA"/>
</dbReference>
<dbReference type="KEGG" id="pbh:AAW51_4848"/>
<dbReference type="Proteomes" id="UP000035352">
    <property type="component" value="Chromosome"/>
</dbReference>
<organism evidence="2 3">
    <name type="scientific">Caldimonas brevitalea</name>
    <dbReference type="NCBI Taxonomy" id="413882"/>
    <lineage>
        <taxon>Bacteria</taxon>
        <taxon>Pseudomonadati</taxon>
        <taxon>Pseudomonadota</taxon>
        <taxon>Betaproteobacteria</taxon>
        <taxon>Burkholderiales</taxon>
        <taxon>Sphaerotilaceae</taxon>
        <taxon>Caldimonas</taxon>
    </lineage>
</organism>
<sequence>MDVLTARDWPQFIALADELDGWAFRGQQVASWPLLSSLSRRLAQFCPDAAGWPERERRAMRIFRRKAHIYLEDRAALDEDLRCLAMMQHHGAPTRLLDFTKSPFVAAFFALERAVGDAAVYALNTPALWQATPRFDATLTRDRIDPRHPGHFERYFIDNQHPLLWFGEPSRMDRRLVAQSGLFVVPGQLQQPLAEILDHYASDAPLLKKIVLPAALRDQAMHALYRMNVTHATLFPDLDGLARSIAYELEVVWPGPPAHRAEAGAGEDGLSAA</sequence>
<dbReference type="InterPro" id="IPR014966">
    <property type="entry name" value="FRG-dom"/>
</dbReference>
<gene>
    <name evidence="2" type="ORF">AAW51_4848</name>
</gene>
<evidence type="ECO:0000259" key="1">
    <source>
        <dbReference type="SMART" id="SM00901"/>
    </source>
</evidence>
<dbReference type="Pfam" id="PF08867">
    <property type="entry name" value="FRG"/>
    <property type="match status" value="1"/>
</dbReference>
<name>A0A0G3BQ37_9BURK</name>
<dbReference type="STRING" id="413882.AAW51_4848"/>
<reference evidence="2 3" key="1">
    <citation type="submission" date="2015-05" db="EMBL/GenBank/DDBJ databases">
        <authorList>
            <person name="Tang B."/>
            <person name="Yu Y."/>
        </authorList>
    </citation>
    <scope>NUCLEOTIDE SEQUENCE [LARGE SCALE GENOMIC DNA]</scope>
    <source>
        <strain evidence="2 3">DSM 7029</strain>
    </source>
</reference>
<evidence type="ECO:0000313" key="2">
    <source>
        <dbReference type="EMBL" id="AKJ31539.1"/>
    </source>
</evidence>